<dbReference type="EMBL" id="PCYL01000017">
    <property type="protein sequence ID" value="PIR46959.1"/>
    <property type="molecule type" value="Genomic_DNA"/>
</dbReference>
<evidence type="ECO:0000256" key="1">
    <source>
        <dbReference type="SAM" id="Phobius"/>
    </source>
</evidence>
<evidence type="ECO:0000313" key="2">
    <source>
        <dbReference type="EMBL" id="PIR46959.1"/>
    </source>
</evidence>
<proteinExistence type="predicted"/>
<name>A0A2H0RKA0_9BACT</name>
<organism evidence="2 3">
    <name type="scientific">Candidatus Vogelbacteria bacterium CG10_big_fil_rev_8_21_14_0_10_45_14</name>
    <dbReference type="NCBI Taxonomy" id="1975042"/>
    <lineage>
        <taxon>Bacteria</taxon>
        <taxon>Candidatus Vogeliibacteriota</taxon>
    </lineage>
</organism>
<accession>A0A2H0RKA0</accession>
<keyword evidence="1" id="KW-0812">Transmembrane</keyword>
<dbReference type="Proteomes" id="UP000230833">
    <property type="component" value="Unassembled WGS sequence"/>
</dbReference>
<dbReference type="AlphaFoldDB" id="A0A2H0RKA0"/>
<keyword evidence="1" id="KW-1133">Transmembrane helix</keyword>
<gene>
    <name evidence="2" type="ORF">COV07_01500</name>
</gene>
<feature type="transmembrane region" description="Helical" evidence="1">
    <location>
        <begin position="43"/>
        <end position="60"/>
    </location>
</feature>
<comment type="caution">
    <text evidence="2">The sequence shown here is derived from an EMBL/GenBank/DDBJ whole genome shotgun (WGS) entry which is preliminary data.</text>
</comment>
<reference evidence="2 3" key="1">
    <citation type="submission" date="2017-09" db="EMBL/GenBank/DDBJ databases">
        <title>Depth-based differentiation of microbial function through sediment-hosted aquifers and enrichment of novel symbionts in the deep terrestrial subsurface.</title>
        <authorList>
            <person name="Probst A.J."/>
            <person name="Ladd B."/>
            <person name="Jarett J.K."/>
            <person name="Geller-Mcgrath D.E."/>
            <person name="Sieber C.M."/>
            <person name="Emerson J.B."/>
            <person name="Anantharaman K."/>
            <person name="Thomas B.C."/>
            <person name="Malmstrom R."/>
            <person name="Stieglmeier M."/>
            <person name="Klingl A."/>
            <person name="Woyke T."/>
            <person name="Ryan C.M."/>
            <person name="Banfield J.F."/>
        </authorList>
    </citation>
    <scope>NUCLEOTIDE SEQUENCE [LARGE SCALE GENOMIC DNA]</scope>
    <source>
        <strain evidence="2">CG10_big_fil_rev_8_21_14_0_10_45_14</strain>
    </source>
</reference>
<sequence>MTSQQRLITRVRERELGIMPVWGALVHGLTARAQLSIDERRRYLWRALALLVGVGILVRSKSTILMSTNLNLAQIGRPSMHTPTFPVYVIEHERDRIRFKTWYSSLAILLEVDLPEELDYEKAVFCLNL</sequence>
<evidence type="ECO:0000313" key="3">
    <source>
        <dbReference type="Proteomes" id="UP000230833"/>
    </source>
</evidence>
<protein>
    <submittedName>
        <fullName evidence="2">Uncharacterized protein</fullName>
    </submittedName>
</protein>
<keyword evidence="1" id="KW-0472">Membrane</keyword>